<keyword evidence="5 6" id="KW-0472">Membrane</keyword>
<evidence type="ECO:0000313" key="7">
    <source>
        <dbReference type="EMBL" id="QKX64474.1"/>
    </source>
</evidence>
<feature type="transmembrane region" description="Helical" evidence="6">
    <location>
        <begin position="116"/>
        <end position="137"/>
    </location>
</feature>
<evidence type="ECO:0000256" key="1">
    <source>
        <dbReference type="ARBA" id="ARBA00004141"/>
    </source>
</evidence>
<evidence type="ECO:0008006" key="9">
    <source>
        <dbReference type="Google" id="ProtNLM"/>
    </source>
</evidence>
<dbReference type="CDD" id="cd11482">
    <property type="entry name" value="SLC-NCS1sbd_NRT1-like"/>
    <property type="match status" value="1"/>
</dbReference>
<feature type="transmembrane region" description="Helical" evidence="6">
    <location>
        <begin position="290"/>
        <end position="311"/>
    </location>
</feature>
<evidence type="ECO:0000256" key="2">
    <source>
        <dbReference type="ARBA" id="ARBA00008974"/>
    </source>
</evidence>
<feature type="transmembrane region" description="Helical" evidence="6">
    <location>
        <begin position="405"/>
        <end position="430"/>
    </location>
</feature>
<dbReference type="InterPro" id="IPR045225">
    <property type="entry name" value="Uracil/uridine/allantoin_perm"/>
</dbReference>
<keyword evidence="4 6" id="KW-1133">Transmembrane helix</keyword>
<dbReference type="GO" id="GO:0015205">
    <property type="term" value="F:nucleobase transmembrane transporter activity"/>
    <property type="evidence" value="ECO:0007669"/>
    <property type="project" value="TreeGrafter"/>
</dbReference>
<comment type="subcellular location">
    <subcellularLocation>
        <location evidence="1">Membrane</location>
        <topology evidence="1">Multi-pass membrane protein</topology>
    </subcellularLocation>
</comment>
<comment type="similarity">
    <text evidence="2">Belongs to the purine-cytosine permease (2.A.39) family.</text>
</comment>
<dbReference type="OrthoDB" id="2018619at2759"/>
<dbReference type="PANTHER" id="PTHR30618:SF0">
    <property type="entry name" value="PURINE-URACIL PERMEASE NCS1"/>
    <property type="match status" value="1"/>
</dbReference>
<dbReference type="Pfam" id="PF02133">
    <property type="entry name" value="Transp_cyt_pur"/>
    <property type="match status" value="1"/>
</dbReference>
<name>A0A7H8RDG7_TALRU</name>
<dbReference type="InterPro" id="IPR001248">
    <property type="entry name" value="Pur-cyt_permease"/>
</dbReference>
<dbReference type="AlphaFoldDB" id="A0A7H8RDG7"/>
<dbReference type="KEGG" id="trg:TRUGW13939_11648"/>
<feature type="transmembrane region" description="Helical" evidence="6">
    <location>
        <begin position="455"/>
        <end position="475"/>
    </location>
</feature>
<feature type="transmembrane region" description="Helical" evidence="6">
    <location>
        <begin position="177"/>
        <end position="195"/>
    </location>
</feature>
<feature type="transmembrane region" description="Helical" evidence="6">
    <location>
        <begin position="249"/>
        <end position="270"/>
    </location>
</feature>
<feature type="transmembrane region" description="Helical" evidence="6">
    <location>
        <begin position="379"/>
        <end position="399"/>
    </location>
</feature>
<evidence type="ECO:0000256" key="4">
    <source>
        <dbReference type="ARBA" id="ARBA00022989"/>
    </source>
</evidence>
<proteinExistence type="inferred from homology"/>
<gene>
    <name evidence="7" type="ORF">TRUGW13939_11648</name>
</gene>
<keyword evidence="3 6" id="KW-0812">Transmembrane</keyword>
<dbReference type="GeneID" id="55999125"/>
<accession>A0A7H8RDG7</accession>
<feature type="transmembrane region" description="Helical" evidence="6">
    <location>
        <begin position="207"/>
        <end position="227"/>
    </location>
</feature>
<evidence type="ECO:0000256" key="5">
    <source>
        <dbReference type="ARBA" id="ARBA00023136"/>
    </source>
</evidence>
<dbReference type="Proteomes" id="UP000509510">
    <property type="component" value="Chromosome VI"/>
</dbReference>
<feature type="transmembrane region" description="Helical" evidence="6">
    <location>
        <begin position="342"/>
        <end position="367"/>
    </location>
</feature>
<feature type="transmembrane region" description="Helical" evidence="6">
    <location>
        <begin position="85"/>
        <end position="104"/>
    </location>
</feature>
<protein>
    <recommendedName>
        <fullName evidence="9">Allantoin permease</fullName>
    </recommendedName>
</protein>
<evidence type="ECO:0000256" key="3">
    <source>
        <dbReference type="ARBA" id="ARBA00022692"/>
    </source>
</evidence>
<evidence type="ECO:0000313" key="8">
    <source>
        <dbReference type="Proteomes" id="UP000509510"/>
    </source>
</evidence>
<keyword evidence="8" id="KW-1185">Reference proteome</keyword>
<organism evidence="7 8">
    <name type="scientific">Talaromyces rugulosus</name>
    <name type="common">Penicillium rugulosum</name>
    <dbReference type="NCBI Taxonomy" id="121627"/>
    <lineage>
        <taxon>Eukaryota</taxon>
        <taxon>Fungi</taxon>
        <taxon>Dikarya</taxon>
        <taxon>Ascomycota</taxon>
        <taxon>Pezizomycotina</taxon>
        <taxon>Eurotiomycetes</taxon>
        <taxon>Eurotiomycetidae</taxon>
        <taxon>Eurotiales</taxon>
        <taxon>Trichocomaceae</taxon>
        <taxon>Talaromyces</taxon>
        <taxon>Talaromyces sect. Islandici</taxon>
    </lineage>
</organism>
<dbReference type="RefSeq" id="XP_035350647.1">
    <property type="nucleotide sequence ID" value="XM_035494754.1"/>
</dbReference>
<dbReference type="Gene3D" id="1.10.4160.10">
    <property type="entry name" value="Hydantoin permease"/>
    <property type="match status" value="1"/>
</dbReference>
<dbReference type="GO" id="GO:0005886">
    <property type="term" value="C:plasma membrane"/>
    <property type="evidence" value="ECO:0007669"/>
    <property type="project" value="TreeGrafter"/>
</dbReference>
<reference evidence="8" key="1">
    <citation type="submission" date="2020-06" db="EMBL/GenBank/DDBJ databases">
        <title>A chromosome-scale genome assembly of Talaromyces rugulosus W13939.</title>
        <authorList>
            <person name="Wang B."/>
            <person name="Guo L."/>
            <person name="Ye K."/>
            <person name="Wang L."/>
        </authorList>
    </citation>
    <scope>NUCLEOTIDE SEQUENCE [LARGE SCALE GENOMIC DNA]</scope>
    <source>
        <strain evidence="8">W13939</strain>
    </source>
</reference>
<feature type="transmembrane region" description="Helical" evidence="6">
    <location>
        <begin position="495"/>
        <end position="514"/>
    </location>
</feature>
<dbReference type="EMBL" id="CP055903">
    <property type="protein sequence ID" value="QKX64474.1"/>
    <property type="molecule type" value="Genomic_DNA"/>
</dbReference>
<dbReference type="PANTHER" id="PTHR30618">
    <property type="entry name" value="NCS1 FAMILY PURINE/PYRIMIDINE TRANSPORTER"/>
    <property type="match status" value="1"/>
</dbReference>
<evidence type="ECO:0000256" key="6">
    <source>
        <dbReference type="SAM" id="Phobius"/>
    </source>
</evidence>
<sequence length="574" mass="62551">MSAPSASRWSKTKHALTSWSAFHDAIRLKSASSMLANEDLLPSPPERQTWTVWNFFAYWWSESWAVSTWSLGSSLIALGASVRDSLLVILFANILSSVVIILNGRAAAQYHVGYPVLARVTFGIFGSYFFVVLRAILGIIWGGVQLYFEGQFISICLRCIFPSWTSIPNKIPASQEITTQVMVAFFLAFVFTLPLMMIHTSKIRHLFTLKAVIFPLAALGVVCWATTSNGGVSSDTLVDESLRSSSRTVFAWGIVSQFNSVMGANSALLVTVPDLARYSKTKNAQLYGQLLGLPIAQTICAAFGVITTSAVHNMYGQLYWNPYDLLNSVLDHSYTSKSRAGIFFAAAAFAFATMGTSVACNIVPFAADVTCLAPKYVNIIRGQFICLIVAFAIVPWRIVSSANGFLSFLGGYSIFQGSVVSIMTVDYFFVRNGNLYLHDMFTTSPLGRYFYTRGVNLRGIAAFVIGFVLPLPGFIGSFGTTTVSAAATHMFELGWLLSYVVGGTSYAVICFVTARKVLGGNKGEVFEGNVPRVIDTGLAHDRLVVDGMEIVVGVPAMEHEHEHEFGQSVSVAKV</sequence>